<evidence type="ECO:0000256" key="2">
    <source>
        <dbReference type="SAM" id="MobiDB-lite"/>
    </source>
</evidence>
<comment type="similarity">
    <text evidence="1">Belongs to the CTAG/PCC1 family.</text>
</comment>
<keyword evidence="4" id="KW-1185">Reference proteome</keyword>
<dbReference type="AlphaFoldDB" id="A0A977KA34"/>
<evidence type="ECO:0000256" key="1">
    <source>
        <dbReference type="ARBA" id="ARBA00007073"/>
    </source>
</evidence>
<accession>A0A977KA34</accession>
<name>A0A977KA34_9CREN</name>
<evidence type="ECO:0000313" key="4">
    <source>
        <dbReference type="Proteomes" id="UP001063698"/>
    </source>
</evidence>
<evidence type="ECO:0000313" key="3">
    <source>
        <dbReference type="EMBL" id="UXD21847.1"/>
    </source>
</evidence>
<reference evidence="3" key="1">
    <citation type="submission" date="2013-11" db="EMBL/GenBank/DDBJ databases">
        <title>Comparative genomics of Ignicoccus.</title>
        <authorList>
            <person name="Podar M."/>
        </authorList>
    </citation>
    <scope>NUCLEOTIDE SEQUENCE</scope>
    <source>
        <strain evidence="3">DSM 13166</strain>
    </source>
</reference>
<gene>
    <name evidence="3" type="ORF">IPA_08740</name>
</gene>
<sequence length="110" mass="12069">MKGRAEIEVCDEAIIKALTPEVLYPPMTERTKLRIEGKKIIIEAEDLRALRAALNSFLYWIYSAAEALREVEKSHEHARSSSEDLGPAPTAASDAGEPKAAEEDDRAGTS</sequence>
<dbReference type="NCBIfam" id="NF011470">
    <property type="entry name" value="PRK14887.1"/>
    <property type="match status" value="1"/>
</dbReference>
<protein>
    <submittedName>
        <fullName evidence="3">Uncharacterized protein</fullName>
    </submittedName>
</protein>
<dbReference type="EMBL" id="CP006868">
    <property type="protein sequence ID" value="UXD21847.1"/>
    <property type="molecule type" value="Genomic_DNA"/>
</dbReference>
<organism evidence="3 4">
    <name type="scientific">Ignicoccus pacificus DSM 13166</name>
    <dbReference type="NCBI Taxonomy" id="940294"/>
    <lineage>
        <taxon>Archaea</taxon>
        <taxon>Thermoproteota</taxon>
        <taxon>Thermoprotei</taxon>
        <taxon>Desulfurococcales</taxon>
        <taxon>Desulfurococcaceae</taxon>
        <taxon>Ignicoccus</taxon>
    </lineage>
</organism>
<dbReference type="Gene3D" id="3.30.310.50">
    <property type="entry name" value="Alpha-D-phosphohexomutase, C-terminal domain"/>
    <property type="match status" value="1"/>
</dbReference>
<feature type="region of interest" description="Disordered" evidence="2">
    <location>
        <begin position="72"/>
        <end position="110"/>
    </location>
</feature>
<dbReference type="KEGG" id="ipc:IPA_08740"/>
<dbReference type="Pfam" id="PF09341">
    <property type="entry name" value="Pcc1"/>
    <property type="match status" value="1"/>
</dbReference>
<dbReference type="InterPro" id="IPR015419">
    <property type="entry name" value="CTAG/Pcc1"/>
</dbReference>
<proteinExistence type="inferred from homology"/>
<feature type="compositionally biased region" description="Basic and acidic residues" evidence="2">
    <location>
        <begin position="72"/>
        <end position="82"/>
    </location>
</feature>
<dbReference type="Proteomes" id="UP001063698">
    <property type="component" value="Chromosome"/>
</dbReference>